<dbReference type="InterPro" id="IPR029044">
    <property type="entry name" value="Nucleotide-diphossugar_trans"/>
</dbReference>
<dbReference type="EMBL" id="VGIY01000608">
    <property type="protein sequence ID" value="MBM3319040.1"/>
    <property type="molecule type" value="Genomic_DNA"/>
</dbReference>
<dbReference type="SUPFAM" id="SSF53448">
    <property type="entry name" value="Nucleotide-diphospho-sugar transferases"/>
    <property type="match status" value="1"/>
</dbReference>
<dbReference type="PANTHER" id="PTHR43685:SF2">
    <property type="entry name" value="GLYCOSYLTRANSFERASE 2-LIKE DOMAIN-CONTAINING PROTEIN"/>
    <property type="match status" value="1"/>
</dbReference>
<feature type="domain" description="Glycosyltransferase 2-like prokaryotic type" evidence="2">
    <location>
        <begin position="89"/>
        <end position="221"/>
    </location>
</feature>
<evidence type="ECO:0000259" key="2">
    <source>
        <dbReference type="Pfam" id="PF10111"/>
    </source>
</evidence>
<proteinExistence type="predicted"/>
<dbReference type="Pfam" id="PF10111">
    <property type="entry name" value="Glyco_tranf_2_2"/>
    <property type="match status" value="1"/>
</dbReference>
<dbReference type="InterPro" id="IPR019290">
    <property type="entry name" value="GlycosylTrfase-like_prok"/>
</dbReference>
<dbReference type="Proteomes" id="UP000748308">
    <property type="component" value="Unassembled WGS sequence"/>
</dbReference>
<organism evidence="3 4">
    <name type="scientific">Eiseniibacteriota bacterium</name>
    <dbReference type="NCBI Taxonomy" id="2212470"/>
    <lineage>
        <taxon>Bacteria</taxon>
        <taxon>Candidatus Eiseniibacteriota</taxon>
    </lineage>
</organism>
<accession>A0A937XBK4</accession>
<name>A0A937XBK4_UNCEI</name>
<evidence type="ECO:0000313" key="3">
    <source>
        <dbReference type="EMBL" id="MBM3319040.1"/>
    </source>
</evidence>
<feature type="non-terminal residue" evidence="3">
    <location>
        <position position="331"/>
    </location>
</feature>
<comment type="caution">
    <text evidence="3">The sequence shown here is derived from an EMBL/GenBank/DDBJ whole genome shotgun (WGS) entry which is preliminary data.</text>
</comment>
<evidence type="ECO:0000259" key="1">
    <source>
        <dbReference type="Pfam" id="PF00535"/>
    </source>
</evidence>
<protein>
    <submittedName>
        <fullName evidence="3">Glycosyltransferase</fullName>
    </submittedName>
</protein>
<dbReference type="InterPro" id="IPR001173">
    <property type="entry name" value="Glyco_trans_2-like"/>
</dbReference>
<dbReference type="PANTHER" id="PTHR43685">
    <property type="entry name" value="GLYCOSYLTRANSFERASE"/>
    <property type="match status" value="1"/>
</dbReference>
<evidence type="ECO:0000313" key="4">
    <source>
        <dbReference type="Proteomes" id="UP000748308"/>
    </source>
</evidence>
<sequence length="331" mass="37592">MARISVVVPTCNKKDMVTEAIDSVFGQSFRDFELIIVDDGSTDGTPVQIFSTFGAQPQAIEELSRMHPTAVRPFSHPFLHDGIPVWYHYYPNRGLAAARNRGIRCSRGAYVAFLEAEDLWDGGHLLSHMRFHEGCHEAAVSHSAVDHVKERGRPRKARKDAPLSGWIFDRALEASPVRISAAMAHKLCFQECGVFDENLPACEDYDLWLRMSAHFPFYHVEGPLVRQRSARPQGARTWSWDRYRVYALEKAFQGGRLNPEQRLMVASEIVRKCEHLVEGFTHLKTEERASFYERKRKRFVLEVRKLRASQSGTPLVGQGAEPVAEECIVPA</sequence>
<dbReference type="Gene3D" id="3.90.550.10">
    <property type="entry name" value="Spore Coat Polysaccharide Biosynthesis Protein SpsA, Chain A"/>
    <property type="match status" value="1"/>
</dbReference>
<dbReference type="InterPro" id="IPR050834">
    <property type="entry name" value="Glycosyltransf_2"/>
</dbReference>
<dbReference type="AlphaFoldDB" id="A0A937XBK4"/>
<reference evidence="3" key="1">
    <citation type="submission" date="2019-03" db="EMBL/GenBank/DDBJ databases">
        <title>Lake Tanganyika Metagenome-Assembled Genomes (MAGs).</title>
        <authorList>
            <person name="Tran P."/>
        </authorList>
    </citation>
    <scope>NUCLEOTIDE SEQUENCE</scope>
    <source>
        <strain evidence="3">M_DeepCast_400m_m2_100</strain>
    </source>
</reference>
<dbReference type="Pfam" id="PF00535">
    <property type="entry name" value="Glycos_transf_2"/>
    <property type="match status" value="1"/>
</dbReference>
<gene>
    <name evidence="3" type="ORF">FJY75_14430</name>
</gene>
<feature type="domain" description="Glycosyltransferase 2-like" evidence="1">
    <location>
        <begin position="5"/>
        <end position="48"/>
    </location>
</feature>